<comment type="pathway">
    <text evidence="1 12">Amino-acid biosynthesis; L-threonine biosynthesis; L-threonine from L-aspartate: step 4/5.</text>
</comment>
<reference evidence="15 16" key="1">
    <citation type="submission" date="2006-07" db="EMBL/GenBank/DDBJ databases">
        <title>Annotation of the draft genome assembly of Chlorobium ferroxidans DSM 13031.</title>
        <authorList>
            <consortium name="US DOE Joint Genome Institute (JGI-ORNL)"/>
            <person name="Larimer F."/>
            <person name="Land M."/>
            <person name="Hauser L."/>
        </authorList>
    </citation>
    <scope>NUCLEOTIDE SEQUENCE [LARGE SCALE GENOMIC DNA]</scope>
    <source>
        <strain evidence="15 16">DSM 13031</strain>
    </source>
</reference>
<keyword evidence="6 12" id="KW-0808">Transferase</keyword>
<dbReference type="NCBIfam" id="NF002288">
    <property type="entry name" value="PRK01212.1-4"/>
    <property type="match status" value="1"/>
</dbReference>
<accession>Q0YTN3</accession>
<dbReference type="PANTHER" id="PTHR20861:SF1">
    <property type="entry name" value="HOMOSERINE KINASE"/>
    <property type="match status" value="1"/>
</dbReference>
<comment type="similarity">
    <text evidence="2 12">Belongs to the GHMP kinase family. Homoserine kinase subfamily.</text>
</comment>
<dbReference type="Proteomes" id="UP000004162">
    <property type="component" value="Unassembled WGS sequence"/>
</dbReference>
<sequence>MIEASFYLIVYPTPKLTGILSAENGIKTIRGFASATVGNVACGFDVLGFAITEPGDEVILTLDEEKHTGSPVSITSITGDGGALPLDPKKNTSSFVVLKFLEYIRTHKQIDFTGHISLELKKHLPLSSGMGSSAASAAAALVAANELLGNPCTKMELVHFAIEGERVACGSAHADNAAPAILGNFVLIRSYTPLDLITIPSPEHLYCSLVHPHTELRTSYARSVLPTEIPLKQAIQQWGNVGALVSGLLTSDYELIGRALVDVVAEPKRAPLIPGFFDVKQAAIDAGALGCSIAGSGPSIFAFSSSEKTALAVGLAMKEAFLHSKARLESDMWVSPICKQGARIL</sequence>
<keyword evidence="8 12" id="KW-0547">Nucleotide-binding</keyword>
<feature type="domain" description="GHMP kinase N-terminal" evidence="13">
    <location>
        <begin position="99"/>
        <end position="183"/>
    </location>
</feature>
<dbReference type="GO" id="GO:0005524">
    <property type="term" value="F:ATP binding"/>
    <property type="evidence" value="ECO:0007669"/>
    <property type="project" value="UniProtKB-UniRule"/>
</dbReference>
<dbReference type="InterPro" id="IPR000870">
    <property type="entry name" value="Homoserine_kinase"/>
</dbReference>
<dbReference type="HAMAP" id="MF_00384">
    <property type="entry name" value="Homoser_kinase"/>
    <property type="match status" value="1"/>
</dbReference>
<dbReference type="EMBL" id="AASE01000003">
    <property type="protein sequence ID" value="EAT59522.1"/>
    <property type="molecule type" value="Genomic_DNA"/>
</dbReference>
<dbReference type="PANTHER" id="PTHR20861">
    <property type="entry name" value="HOMOSERINE/4-DIPHOSPHOCYTIDYL-2-C-METHYL-D-ERYTHRITOL KINASE"/>
    <property type="match status" value="1"/>
</dbReference>
<dbReference type="PROSITE" id="PS00627">
    <property type="entry name" value="GHMP_KINASES_ATP"/>
    <property type="match status" value="1"/>
</dbReference>
<dbReference type="EC" id="2.7.1.39" evidence="3 12"/>
<dbReference type="InterPro" id="IPR006204">
    <property type="entry name" value="GHMP_kinase_N_dom"/>
</dbReference>
<comment type="catalytic activity">
    <reaction evidence="11 12">
        <text>L-homoserine + ATP = O-phospho-L-homoserine + ADP + H(+)</text>
        <dbReference type="Rhea" id="RHEA:13985"/>
        <dbReference type="ChEBI" id="CHEBI:15378"/>
        <dbReference type="ChEBI" id="CHEBI:30616"/>
        <dbReference type="ChEBI" id="CHEBI:57476"/>
        <dbReference type="ChEBI" id="CHEBI:57590"/>
        <dbReference type="ChEBI" id="CHEBI:456216"/>
        <dbReference type="EC" id="2.7.1.39"/>
    </reaction>
</comment>
<dbReference type="Gene3D" id="3.30.230.10">
    <property type="match status" value="1"/>
</dbReference>
<evidence type="ECO:0000256" key="1">
    <source>
        <dbReference type="ARBA" id="ARBA00005015"/>
    </source>
</evidence>
<keyword evidence="12" id="KW-0963">Cytoplasm</keyword>
<organism evidence="15 16">
    <name type="scientific">Chlorobium ferrooxidans DSM 13031</name>
    <dbReference type="NCBI Taxonomy" id="377431"/>
    <lineage>
        <taxon>Bacteria</taxon>
        <taxon>Pseudomonadati</taxon>
        <taxon>Chlorobiota</taxon>
        <taxon>Chlorobiia</taxon>
        <taxon>Chlorobiales</taxon>
        <taxon>Chlorobiaceae</taxon>
        <taxon>Chlorobium/Pelodictyon group</taxon>
        <taxon>Chlorobium</taxon>
    </lineage>
</organism>
<gene>
    <name evidence="12" type="primary">thrB</name>
    <name evidence="15" type="ORF">CferDRAFT_1529</name>
</gene>
<keyword evidence="5 12" id="KW-0028">Amino-acid biosynthesis</keyword>
<keyword evidence="16" id="KW-1185">Reference proteome</keyword>
<evidence type="ECO:0000256" key="5">
    <source>
        <dbReference type="ARBA" id="ARBA00022605"/>
    </source>
</evidence>
<evidence type="ECO:0000256" key="6">
    <source>
        <dbReference type="ARBA" id="ARBA00022679"/>
    </source>
</evidence>
<evidence type="ECO:0000313" key="15">
    <source>
        <dbReference type="EMBL" id="EAT59522.1"/>
    </source>
</evidence>
<evidence type="ECO:0000256" key="10">
    <source>
        <dbReference type="ARBA" id="ARBA00022840"/>
    </source>
</evidence>
<evidence type="ECO:0000256" key="7">
    <source>
        <dbReference type="ARBA" id="ARBA00022697"/>
    </source>
</evidence>
<evidence type="ECO:0000256" key="4">
    <source>
        <dbReference type="ARBA" id="ARBA00017858"/>
    </source>
</evidence>
<dbReference type="AlphaFoldDB" id="Q0YTN3"/>
<comment type="function">
    <text evidence="12">Catalyzes the ATP-dependent phosphorylation of L-homoserine to L-homoserine phosphate.</text>
</comment>
<dbReference type="InterPro" id="IPR020568">
    <property type="entry name" value="Ribosomal_Su5_D2-typ_SF"/>
</dbReference>
<dbReference type="PIRSF" id="PIRSF000676">
    <property type="entry name" value="Homoser_kin"/>
    <property type="match status" value="1"/>
</dbReference>
<dbReference type="GO" id="GO:0009088">
    <property type="term" value="P:threonine biosynthetic process"/>
    <property type="evidence" value="ECO:0007669"/>
    <property type="project" value="UniProtKB-UniRule"/>
</dbReference>
<name>Q0YTN3_9CHLB</name>
<feature type="binding site" evidence="12">
    <location>
        <begin position="125"/>
        <end position="135"/>
    </location>
    <ligand>
        <name>ATP</name>
        <dbReference type="ChEBI" id="CHEBI:30616"/>
    </ligand>
</feature>
<dbReference type="InterPro" id="IPR013750">
    <property type="entry name" value="GHMP_kinase_C_dom"/>
</dbReference>
<reference evidence="15 16" key="2">
    <citation type="submission" date="2006-07" db="EMBL/GenBank/DDBJ databases">
        <title>Sequencing of the draft genome and assembly of Chlorobium ferroxidans DSM 13031.</title>
        <authorList>
            <consortium name="US DOE Joint Genome Institute (JGI-PGF)"/>
            <person name="Copeland A."/>
            <person name="Lucas S."/>
            <person name="Lapidus A."/>
            <person name="Barry K."/>
            <person name="Glavina del Rio T."/>
            <person name="Dalin E."/>
            <person name="Tice H."/>
            <person name="Bruce D."/>
            <person name="Pitluck S."/>
            <person name="Richardson P."/>
        </authorList>
    </citation>
    <scope>NUCLEOTIDE SEQUENCE [LARGE SCALE GENOMIC DNA]</scope>
    <source>
        <strain evidence="15 16">DSM 13031</strain>
    </source>
</reference>
<dbReference type="InterPro" id="IPR036554">
    <property type="entry name" value="GHMP_kinase_C_sf"/>
</dbReference>
<keyword evidence="9 12" id="KW-0418">Kinase</keyword>
<proteinExistence type="inferred from homology"/>
<keyword evidence="7 12" id="KW-0791">Threonine biosynthesis</keyword>
<dbReference type="Gene3D" id="3.30.70.890">
    <property type="entry name" value="GHMP kinase, C-terminal domain"/>
    <property type="match status" value="1"/>
</dbReference>
<feature type="domain" description="GHMP kinase C-terminal" evidence="14">
    <location>
        <begin position="245"/>
        <end position="321"/>
    </location>
</feature>
<evidence type="ECO:0000256" key="9">
    <source>
        <dbReference type="ARBA" id="ARBA00022777"/>
    </source>
</evidence>
<evidence type="ECO:0000256" key="3">
    <source>
        <dbReference type="ARBA" id="ARBA00012078"/>
    </source>
</evidence>
<evidence type="ECO:0000256" key="8">
    <source>
        <dbReference type="ARBA" id="ARBA00022741"/>
    </source>
</evidence>
<evidence type="ECO:0000256" key="11">
    <source>
        <dbReference type="ARBA" id="ARBA00049375"/>
    </source>
</evidence>
<evidence type="ECO:0000259" key="13">
    <source>
        <dbReference type="Pfam" id="PF00288"/>
    </source>
</evidence>
<dbReference type="SUPFAM" id="SSF55060">
    <property type="entry name" value="GHMP Kinase, C-terminal domain"/>
    <property type="match status" value="1"/>
</dbReference>
<dbReference type="UniPathway" id="UPA00050">
    <property type="reaction ID" value="UER00064"/>
</dbReference>
<comment type="subcellular location">
    <subcellularLocation>
        <location evidence="12">Cytoplasm</location>
    </subcellularLocation>
</comment>
<dbReference type="GO" id="GO:0005737">
    <property type="term" value="C:cytoplasm"/>
    <property type="evidence" value="ECO:0007669"/>
    <property type="project" value="UniProtKB-SubCell"/>
</dbReference>
<dbReference type="Pfam" id="PF00288">
    <property type="entry name" value="GHMP_kinases_N"/>
    <property type="match status" value="1"/>
</dbReference>
<dbReference type="InterPro" id="IPR014721">
    <property type="entry name" value="Ribsml_uS5_D2-typ_fold_subgr"/>
</dbReference>
<evidence type="ECO:0000259" key="14">
    <source>
        <dbReference type="Pfam" id="PF08544"/>
    </source>
</evidence>
<comment type="caution">
    <text evidence="15">The sequence shown here is derived from an EMBL/GenBank/DDBJ whole genome shotgun (WGS) entry which is preliminary data.</text>
</comment>
<dbReference type="Pfam" id="PF08544">
    <property type="entry name" value="GHMP_kinases_C"/>
    <property type="match status" value="1"/>
</dbReference>
<keyword evidence="10 12" id="KW-0067">ATP-binding</keyword>
<protein>
    <recommendedName>
        <fullName evidence="4 12">Homoserine kinase</fullName>
        <shortName evidence="12">HK</shortName>
        <shortName evidence="12">HSK</shortName>
        <ecNumber evidence="3 12">2.7.1.39</ecNumber>
    </recommendedName>
</protein>
<evidence type="ECO:0000256" key="12">
    <source>
        <dbReference type="HAMAP-Rule" id="MF_00384"/>
    </source>
</evidence>
<evidence type="ECO:0000313" key="16">
    <source>
        <dbReference type="Proteomes" id="UP000004162"/>
    </source>
</evidence>
<dbReference type="SUPFAM" id="SSF54211">
    <property type="entry name" value="Ribosomal protein S5 domain 2-like"/>
    <property type="match status" value="1"/>
</dbReference>
<evidence type="ECO:0000256" key="2">
    <source>
        <dbReference type="ARBA" id="ARBA00007370"/>
    </source>
</evidence>
<dbReference type="PRINTS" id="PR00958">
    <property type="entry name" value="HOMSERKINASE"/>
</dbReference>
<dbReference type="GO" id="GO:0004413">
    <property type="term" value="F:homoserine kinase activity"/>
    <property type="evidence" value="ECO:0007669"/>
    <property type="project" value="UniProtKB-UniRule"/>
</dbReference>
<dbReference type="NCBIfam" id="TIGR00191">
    <property type="entry name" value="thrB"/>
    <property type="match status" value="1"/>
</dbReference>
<dbReference type="InterPro" id="IPR006203">
    <property type="entry name" value="GHMP_knse_ATP-bd_CS"/>
</dbReference>